<organism evidence="1 2">
    <name type="scientific">Polaribacter reichenbachii</name>
    <dbReference type="NCBI Taxonomy" id="996801"/>
    <lineage>
        <taxon>Bacteria</taxon>
        <taxon>Pseudomonadati</taxon>
        <taxon>Bacteroidota</taxon>
        <taxon>Flavobacteriia</taxon>
        <taxon>Flavobacteriales</taxon>
        <taxon>Flavobacteriaceae</taxon>
    </lineage>
</organism>
<proteinExistence type="predicted"/>
<dbReference type="Proteomes" id="UP000092612">
    <property type="component" value="Unassembled WGS sequence"/>
</dbReference>
<sequence>MQKTLTIKNHSKKKIEEYATFKMKLIDVDGFYLVKWFINNNLVKTLQAEVKSNIKFRAHCSLENLHFMGDLPTSTENNVLFDAFQYQETSK</sequence>
<evidence type="ECO:0000313" key="2">
    <source>
        <dbReference type="Proteomes" id="UP000092612"/>
    </source>
</evidence>
<dbReference type="KEGG" id="prn:BW723_06935"/>
<name>A0A1B8U5W4_9FLAO</name>
<keyword evidence="2" id="KW-1185">Reference proteome</keyword>
<protein>
    <submittedName>
        <fullName evidence="1">Uncharacterized protein</fullName>
    </submittedName>
</protein>
<dbReference type="AlphaFoldDB" id="A0A1B8U5W4"/>
<evidence type="ECO:0000313" key="1">
    <source>
        <dbReference type="EMBL" id="OBY67237.1"/>
    </source>
</evidence>
<accession>A0A1B8U5W4</accession>
<comment type="caution">
    <text evidence="1">The sequence shown here is derived from an EMBL/GenBank/DDBJ whole genome shotgun (WGS) entry which is preliminary data.</text>
</comment>
<gene>
    <name evidence="1" type="ORF">LPB301_02555</name>
</gene>
<dbReference type="EMBL" id="LSFL01000005">
    <property type="protein sequence ID" value="OBY67237.1"/>
    <property type="molecule type" value="Genomic_DNA"/>
</dbReference>
<reference evidence="2" key="1">
    <citation type="submission" date="2016-02" db="EMBL/GenBank/DDBJ databases">
        <title>Paenibacillus sp. LPB0068, isolated from Crassostrea gigas.</title>
        <authorList>
            <person name="Shin S.-K."/>
            <person name="Yi H."/>
        </authorList>
    </citation>
    <scope>NUCLEOTIDE SEQUENCE [LARGE SCALE GENOMIC DNA]</scope>
    <source>
        <strain evidence="2">KCTC 23969</strain>
    </source>
</reference>